<dbReference type="GO" id="GO:0005524">
    <property type="term" value="F:ATP binding"/>
    <property type="evidence" value="ECO:0007669"/>
    <property type="project" value="UniProtKB-UniRule"/>
</dbReference>
<dbReference type="Proteomes" id="UP000723463">
    <property type="component" value="Unassembled WGS sequence"/>
</dbReference>
<dbReference type="InterPro" id="IPR017441">
    <property type="entry name" value="Protein_kinase_ATP_BS"/>
</dbReference>
<keyword evidence="4" id="KW-0418">Kinase</keyword>
<dbReference type="PANTHER" id="PTHR11584:SF369">
    <property type="entry name" value="MITOGEN-ACTIVATED PROTEIN KINASE KINASE KINASE 19-RELATED"/>
    <property type="match status" value="1"/>
</dbReference>
<feature type="compositionally biased region" description="Pro residues" evidence="7">
    <location>
        <begin position="56"/>
        <end position="68"/>
    </location>
</feature>
<keyword evidence="5 6" id="KW-0067">ATP-binding</keyword>
<dbReference type="PROSITE" id="PS50011">
    <property type="entry name" value="PROTEIN_KINASE_DOM"/>
    <property type="match status" value="1"/>
</dbReference>
<dbReference type="InterPro" id="IPR011009">
    <property type="entry name" value="Kinase-like_dom_sf"/>
</dbReference>
<gene>
    <name evidence="9" type="ORF">EC957_000297</name>
</gene>
<protein>
    <recommendedName>
        <fullName evidence="8">Protein kinase domain-containing protein</fullName>
    </recommendedName>
</protein>
<dbReference type="EMBL" id="JAAAXW010001004">
    <property type="protein sequence ID" value="KAF9536120.1"/>
    <property type="molecule type" value="Genomic_DNA"/>
</dbReference>
<reference evidence="9" key="1">
    <citation type="journal article" date="2020" name="Fungal Divers.">
        <title>Resolving the Mortierellaceae phylogeny through synthesis of multi-gene phylogenetics and phylogenomics.</title>
        <authorList>
            <person name="Vandepol N."/>
            <person name="Liber J."/>
            <person name="Desiro A."/>
            <person name="Na H."/>
            <person name="Kennedy M."/>
            <person name="Barry K."/>
            <person name="Grigoriev I.V."/>
            <person name="Miller A.N."/>
            <person name="O'Donnell K."/>
            <person name="Stajich J.E."/>
            <person name="Bonito G."/>
        </authorList>
    </citation>
    <scope>NUCLEOTIDE SEQUENCE</scope>
    <source>
        <strain evidence="9">NRRL 2591</strain>
    </source>
</reference>
<keyword evidence="1" id="KW-0723">Serine/threonine-protein kinase</keyword>
<evidence type="ECO:0000256" key="7">
    <source>
        <dbReference type="SAM" id="MobiDB-lite"/>
    </source>
</evidence>
<comment type="caution">
    <text evidence="9">The sequence shown here is derived from an EMBL/GenBank/DDBJ whole genome shotgun (WGS) entry which is preliminary data.</text>
</comment>
<feature type="compositionally biased region" description="Low complexity" evidence="7">
    <location>
        <begin position="27"/>
        <end position="44"/>
    </location>
</feature>
<evidence type="ECO:0000256" key="2">
    <source>
        <dbReference type="ARBA" id="ARBA00022679"/>
    </source>
</evidence>
<keyword evidence="10" id="KW-1185">Reference proteome</keyword>
<dbReference type="InterPro" id="IPR000719">
    <property type="entry name" value="Prot_kinase_dom"/>
</dbReference>
<evidence type="ECO:0000259" key="8">
    <source>
        <dbReference type="PROSITE" id="PS50011"/>
    </source>
</evidence>
<evidence type="ECO:0000256" key="1">
    <source>
        <dbReference type="ARBA" id="ARBA00022527"/>
    </source>
</evidence>
<evidence type="ECO:0000256" key="3">
    <source>
        <dbReference type="ARBA" id="ARBA00022741"/>
    </source>
</evidence>
<dbReference type="PANTHER" id="PTHR11584">
    <property type="entry name" value="SERINE/THREONINE PROTEIN KINASE"/>
    <property type="match status" value="1"/>
</dbReference>
<sequence>MGESGGPDTEGMKTVVKSVTSDRNDGIDNNPINNSSSSNNNNKISLKRKATSQPVPHLPPPAPAKAPCPLPKYVDRKVRYKYLEPLGAGTYAAVYKVERLQEGGLFAIKTMPLEHAIMFQNEVGTLQRFPHTNIIAYVSHFRYKDLLHLVLELASHSLHDAIVNRRIDKTTFLEYTAMMAAGVAHLHRNKLLH</sequence>
<feature type="binding site" evidence="6">
    <location>
        <position position="109"/>
    </location>
    <ligand>
        <name>ATP</name>
        <dbReference type="ChEBI" id="CHEBI:30616"/>
    </ligand>
</feature>
<evidence type="ECO:0000256" key="6">
    <source>
        <dbReference type="PROSITE-ProRule" id="PRU10141"/>
    </source>
</evidence>
<dbReference type="PROSITE" id="PS00107">
    <property type="entry name" value="PROTEIN_KINASE_ATP"/>
    <property type="match status" value="1"/>
</dbReference>
<dbReference type="SMART" id="SM00220">
    <property type="entry name" value="S_TKc"/>
    <property type="match status" value="1"/>
</dbReference>
<evidence type="ECO:0000256" key="5">
    <source>
        <dbReference type="ARBA" id="ARBA00022840"/>
    </source>
</evidence>
<dbReference type="AlphaFoldDB" id="A0A9P6EVZ4"/>
<feature type="domain" description="Protein kinase" evidence="8">
    <location>
        <begin position="80"/>
        <end position="193"/>
    </location>
</feature>
<feature type="region of interest" description="Disordered" evidence="7">
    <location>
        <begin position="1"/>
        <end position="68"/>
    </location>
</feature>
<dbReference type="Gene3D" id="1.10.510.10">
    <property type="entry name" value="Transferase(Phosphotransferase) domain 1"/>
    <property type="match status" value="1"/>
</dbReference>
<evidence type="ECO:0000313" key="9">
    <source>
        <dbReference type="EMBL" id="KAF9536120.1"/>
    </source>
</evidence>
<accession>A0A9P6EVZ4</accession>
<proteinExistence type="predicted"/>
<evidence type="ECO:0000313" key="10">
    <source>
        <dbReference type="Proteomes" id="UP000723463"/>
    </source>
</evidence>
<name>A0A9P6EVZ4_9FUNG</name>
<dbReference type="Pfam" id="PF00069">
    <property type="entry name" value="Pkinase"/>
    <property type="match status" value="1"/>
</dbReference>
<organism evidence="9 10">
    <name type="scientific">Mortierella hygrophila</name>
    <dbReference type="NCBI Taxonomy" id="979708"/>
    <lineage>
        <taxon>Eukaryota</taxon>
        <taxon>Fungi</taxon>
        <taxon>Fungi incertae sedis</taxon>
        <taxon>Mucoromycota</taxon>
        <taxon>Mortierellomycotina</taxon>
        <taxon>Mortierellomycetes</taxon>
        <taxon>Mortierellales</taxon>
        <taxon>Mortierellaceae</taxon>
        <taxon>Mortierella</taxon>
    </lineage>
</organism>
<feature type="non-terminal residue" evidence="9">
    <location>
        <position position="1"/>
    </location>
</feature>
<dbReference type="SUPFAM" id="SSF56112">
    <property type="entry name" value="Protein kinase-like (PK-like)"/>
    <property type="match status" value="1"/>
</dbReference>
<evidence type="ECO:0000256" key="4">
    <source>
        <dbReference type="ARBA" id="ARBA00022777"/>
    </source>
</evidence>
<dbReference type="GO" id="GO:0004674">
    <property type="term" value="F:protein serine/threonine kinase activity"/>
    <property type="evidence" value="ECO:0007669"/>
    <property type="project" value="UniProtKB-KW"/>
</dbReference>
<keyword evidence="2" id="KW-0808">Transferase</keyword>
<keyword evidence="3 6" id="KW-0547">Nucleotide-binding</keyword>